<accession>A0ABQ3YJL4</accession>
<evidence type="ECO:0000313" key="2">
    <source>
        <dbReference type="EMBL" id="GID80188.1"/>
    </source>
</evidence>
<evidence type="ECO:0000256" key="1">
    <source>
        <dbReference type="SAM" id="SignalP"/>
    </source>
</evidence>
<proteinExistence type="predicted"/>
<gene>
    <name evidence="2" type="ORF">Ade02nite_88290</name>
</gene>
<evidence type="ECO:0000313" key="3">
    <source>
        <dbReference type="Proteomes" id="UP000609879"/>
    </source>
</evidence>
<name>A0ABQ3YJL4_9ACTN</name>
<feature type="chain" id="PRO_5045871228" evidence="1">
    <location>
        <begin position="28"/>
        <end position="103"/>
    </location>
</feature>
<dbReference type="Proteomes" id="UP000609879">
    <property type="component" value="Unassembled WGS sequence"/>
</dbReference>
<reference evidence="2 3" key="1">
    <citation type="submission" date="2021-01" db="EMBL/GenBank/DDBJ databases">
        <title>Whole genome shotgun sequence of Actinoplanes deccanensis NBRC 13994.</title>
        <authorList>
            <person name="Komaki H."/>
            <person name="Tamura T."/>
        </authorList>
    </citation>
    <scope>NUCLEOTIDE SEQUENCE [LARGE SCALE GENOMIC DNA]</scope>
    <source>
        <strain evidence="2 3">NBRC 13994</strain>
    </source>
</reference>
<feature type="signal peptide" evidence="1">
    <location>
        <begin position="1"/>
        <end position="27"/>
    </location>
</feature>
<comment type="caution">
    <text evidence="2">The sequence shown here is derived from an EMBL/GenBank/DDBJ whole genome shotgun (WGS) entry which is preliminary data.</text>
</comment>
<dbReference type="EMBL" id="BOMI01000188">
    <property type="protein sequence ID" value="GID80188.1"/>
    <property type="molecule type" value="Genomic_DNA"/>
</dbReference>
<keyword evidence="1" id="KW-0732">Signal</keyword>
<protein>
    <submittedName>
        <fullName evidence="2">Uncharacterized protein</fullName>
    </submittedName>
</protein>
<keyword evidence="3" id="KW-1185">Reference proteome</keyword>
<dbReference type="RefSeq" id="WP_203777258.1">
    <property type="nucleotide sequence ID" value="NZ_BAAABO010000048.1"/>
</dbReference>
<sequence length="103" mass="10780">MRMRSILGASFVGAALTLGTMAAPAQASIPSWCSGGSEWSDTRTYGASCDVDFAYYARVTCTNGTTTKTARGVTTNDGRYSYAYCTAFGSSYRVKGAGTPVKA</sequence>
<organism evidence="2 3">
    <name type="scientific">Paractinoplanes deccanensis</name>
    <dbReference type="NCBI Taxonomy" id="113561"/>
    <lineage>
        <taxon>Bacteria</taxon>
        <taxon>Bacillati</taxon>
        <taxon>Actinomycetota</taxon>
        <taxon>Actinomycetes</taxon>
        <taxon>Micromonosporales</taxon>
        <taxon>Micromonosporaceae</taxon>
        <taxon>Paractinoplanes</taxon>
    </lineage>
</organism>